<name>A0A383DV55_9ZZZZ</name>
<accession>A0A383DV55</accession>
<gene>
    <name evidence="1" type="ORF">METZ01_LOCUS500959</name>
</gene>
<sequence>MIYQTGAEFPSRRTVHNINLLSCTKWGTLTSMVAAVPASMFTHGSIVHSHLYTVHFGFGGGFLIHNTILHPDILDSYSDSIVYNGRNQRRSAKYIYHVYTVRYRSQIWVTDLTQNLFHQRV</sequence>
<feature type="non-terminal residue" evidence="1">
    <location>
        <position position="121"/>
    </location>
</feature>
<feature type="non-terminal residue" evidence="1">
    <location>
        <position position="1"/>
    </location>
</feature>
<proteinExistence type="predicted"/>
<organism evidence="1">
    <name type="scientific">marine metagenome</name>
    <dbReference type="NCBI Taxonomy" id="408172"/>
    <lineage>
        <taxon>unclassified sequences</taxon>
        <taxon>metagenomes</taxon>
        <taxon>ecological metagenomes</taxon>
    </lineage>
</organism>
<dbReference type="EMBL" id="UINC01220266">
    <property type="protein sequence ID" value="SVE48105.1"/>
    <property type="molecule type" value="Genomic_DNA"/>
</dbReference>
<evidence type="ECO:0000313" key="1">
    <source>
        <dbReference type="EMBL" id="SVE48105.1"/>
    </source>
</evidence>
<protein>
    <submittedName>
        <fullName evidence="1">Uncharacterized protein</fullName>
    </submittedName>
</protein>
<reference evidence="1" key="1">
    <citation type="submission" date="2018-05" db="EMBL/GenBank/DDBJ databases">
        <authorList>
            <person name="Lanie J.A."/>
            <person name="Ng W.-L."/>
            <person name="Kazmierczak K.M."/>
            <person name="Andrzejewski T.M."/>
            <person name="Davidsen T.M."/>
            <person name="Wayne K.J."/>
            <person name="Tettelin H."/>
            <person name="Glass J.I."/>
            <person name="Rusch D."/>
            <person name="Podicherti R."/>
            <person name="Tsui H.-C.T."/>
            <person name="Winkler M.E."/>
        </authorList>
    </citation>
    <scope>NUCLEOTIDE SEQUENCE</scope>
</reference>
<dbReference type="AlphaFoldDB" id="A0A383DV55"/>